<dbReference type="InterPro" id="IPR043128">
    <property type="entry name" value="Rev_trsase/Diguanyl_cyclase"/>
</dbReference>
<protein>
    <recommendedName>
        <fullName evidence="1">diguanylate cyclase</fullName>
        <ecNumber evidence="1">2.7.7.65</ecNumber>
    </recommendedName>
</protein>
<organism evidence="5 6">
    <name type="scientific">Faunimonas pinastri</name>
    <dbReference type="NCBI Taxonomy" id="1855383"/>
    <lineage>
        <taxon>Bacteria</taxon>
        <taxon>Pseudomonadati</taxon>
        <taxon>Pseudomonadota</taxon>
        <taxon>Alphaproteobacteria</taxon>
        <taxon>Hyphomicrobiales</taxon>
        <taxon>Afifellaceae</taxon>
        <taxon>Faunimonas</taxon>
    </lineage>
</organism>
<dbReference type="InterPro" id="IPR029787">
    <property type="entry name" value="Nucleotide_cyclase"/>
</dbReference>
<feature type="transmembrane region" description="Helical" evidence="3">
    <location>
        <begin position="77"/>
        <end position="96"/>
    </location>
</feature>
<keyword evidence="3" id="KW-0472">Membrane</keyword>
<feature type="transmembrane region" description="Helical" evidence="3">
    <location>
        <begin position="161"/>
        <end position="182"/>
    </location>
</feature>
<dbReference type="CDD" id="cd01949">
    <property type="entry name" value="GGDEF"/>
    <property type="match status" value="1"/>
</dbReference>
<dbReference type="STRING" id="1855383.SAMN05216548_101291"/>
<name>A0A1H9A0N4_9HYPH</name>
<dbReference type="InterPro" id="IPR000160">
    <property type="entry name" value="GGDEF_dom"/>
</dbReference>
<evidence type="ECO:0000256" key="3">
    <source>
        <dbReference type="SAM" id="Phobius"/>
    </source>
</evidence>
<evidence type="ECO:0000256" key="2">
    <source>
        <dbReference type="ARBA" id="ARBA00034247"/>
    </source>
</evidence>
<dbReference type="GO" id="GO:0052621">
    <property type="term" value="F:diguanylate cyclase activity"/>
    <property type="evidence" value="ECO:0007669"/>
    <property type="project" value="UniProtKB-EC"/>
</dbReference>
<dbReference type="OrthoDB" id="7185134at2"/>
<keyword evidence="3" id="KW-0812">Transmembrane</keyword>
<feature type="transmembrane region" description="Helical" evidence="3">
    <location>
        <begin position="130"/>
        <end position="149"/>
    </location>
</feature>
<keyword evidence="3" id="KW-1133">Transmembrane helix</keyword>
<dbReference type="Pfam" id="PF00990">
    <property type="entry name" value="GGDEF"/>
    <property type="match status" value="1"/>
</dbReference>
<dbReference type="GO" id="GO:1902201">
    <property type="term" value="P:negative regulation of bacterial-type flagellum-dependent cell motility"/>
    <property type="evidence" value="ECO:0007669"/>
    <property type="project" value="TreeGrafter"/>
</dbReference>
<feature type="transmembrane region" description="Helical" evidence="3">
    <location>
        <begin position="103"/>
        <end position="124"/>
    </location>
</feature>
<reference evidence="5 6" key="1">
    <citation type="submission" date="2016-10" db="EMBL/GenBank/DDBJ databases">
        <authorList>
            <person name="de Groot N.N."/>
        </authorList>
    </citation>
    <scope>NUCLEOTIDE SEQUENCE [LARGE SCALE GENOMIC DNA]</scope>
    <source>
        <strain evidence="5 6">A52C2</strain>
    </source>
</reference>
<dbReference type="NCBIfam" id="TIGR00254">
    <property type="entry name" value="GGDEF"/>
    <property type="match status" value="1"/>
</dbReference>
<dbReference type="FunFam" id="3.30.70.270:FF:000001">
    <property type="entry name" value="Diguanylate cyclase domain protein"/>
    <property type="match status" value="1"/>
</dbReference>
<comment type="catalytic activity">
    <reaction evidence="2">
        <text>2 GTP = 3',3'-c-di-GMP + 2 diphosphate</text>
        <dbReference type="Rhea" id="RHEA:24898"/>
        <dbReference type="ChEBI" id="CHEBI:33019"/>
        <dbReference type="ChEBI" id="CHEBI:37565"/>
        <dbReference type="ChEBI" id="CHEBI:58805"/>
        <dbReference type="EC" id="2.7.7.65"/>
    </reaction>
</comment>
<gene>
    <name evidence="5" type="ORF">SAMN05216548_101291</name>
</gene>
<feature type="transmembrane region" description="Helical" evidence="3">
    <location>
        <begin position="15"/>
        <end position="34"/>
    </location>
</feature>
<dbReference type="AlphaFoldDB" id="A0A1H9A0N4"/>
<dbReference type="PROSITE" id="PS50887">
    <property type="entry name" value="GGDEF"/>
    <property type="match status" value="1"/>
</dbReference>
<dbReference type="RefSeq" id="WP_092494803.1">
    <property type="nucleotide sequence ID" value="NZ_FOFG01000001.1"/>
</dbReference>
<evidence type="ECO:0000313" key="6">
    <source>
        <dbReference type="Proteomes" id="UP000199647"/>
    </source>
</evidence>
<dbReference type="PANTHER" id="PTHR45138">
    <property type="entry name" value="REGULATORY COMPONENTS OF SENSORY TRANSDUCTION SYSTEM"/>
    <property type="match status" value="1"/>
</dbReference>
<feature type="domain" description="GGDEF" evidence="4">
    <location>
        <begin position="261"/>
        <end position="394"/>
    </location>
</feature>
<dbReference type="InterPro" id="IPR050469">
    <property type="entry name" value="Diguanylate_Cyclase"/>
</dbReference>
<evidence type="ECO:0000256" key="1">
    <source>
        <dbReference type="ARBA" id="ARBA00012528"/>
    </source>
</evidence>
<dbReference type="Proteomes" id="UP000199647">
    <property type="component" value="Unassembled WGS sequence"/>
</dbReference>
<feature type="transmembrane region" description="Helical" evidence="3">
    <location>
        <begin position="46"/>
        <end position="65"/>
    </location>
</feature>
<sequence>MQSFFFDNAAMLLDLPTLAAITIFIATIIGVLFLSTWVQNREIDSFGWWGLSYLLCAAGFGFFFLRGHVPDVLSIDIANALVILYYGLIWSSVRAFNGKPFRVSWLLAGPIAWLVLCRIPIFYGDINLRVIGAALLAGPYSLGGAYEFWRGGDRRLATRWPAVVFLFIHGVALLARVPFAVISPITAASLVLNHGVLAIIAVELILYSICMSFLLLAMAKERVEVRLRAAALTDPLTGTLNRRGLFQFTQVSLAQAQRTSSSIAFLLIDLDHFKRVNDTFGHQVGDRVLQLLCVEATRMIRGSDILGRMGGEEFGIVLPMSNWEGAEMLAERLRRSFAAAADDVGGRAIGATISIGVSLSSARCNTIECLVRDADRALYEAKAAGRNRVRTAAAMPDTGWTFAGDLAAFAGTASVGPSRPIDRLSNG</sequence>
<dbReference type="SMART" id="SM00267">
    <property type="entry name" value="GGDEF"/>
    <property type="match status" value="1"/>
</dbReference>
<feature type="transmembrane region" description="Helical" evidence="3">
    <location>
        <begin position="194"/>
        <end position="218"/>
    </location>
</feature>
<proteinExistence type="predicted"/>
<dbReference type="Gene3D" id="3.30.70.270">
    <property type="match status" value="1"/>
</dbReference>
<evidence type="ECO:0000259" key="4">
    <source>
        <dbReference type="PROSITE" id="PS50887"/>
    </source>
</evidence>
<dbReference type="SUPFAM" id="SSF55073">
    <property type="entry name" value="Nucleotide cyclase"/>
    <property type="match status" value="1"/>
</dbReference>
<dbReference type="PANTHER" id="PTHR45138:SF9">
    <property type="entry name" value="DIGUANYLATE CYCLASE DGCM-RELATED"/>
    <property type="match status" value="1"/>
</dbReference>
<dbReference type="GO" id="GO:0005886">
    <property type="term" value="C:plasma membrane"/>
    <property type="evidence" value="ECO:0007669"/>
    <property type="project" value="TreeGrafter"/>
</dbReference>
<accession>A0A1H9A0N4</accession>
<dbReference type="EC" id="2.7.7.65" evidence="1"/>
<dbReference type="GO" id="GO:0043709">
    <property type="term" value="P:cell adhesion involved in single-species biofilm formation"/>
    <property type="evidence" value="ECO:0007669"/>
    <property type="project" value="TreeGrafter"/>
</dbReference>
<evidence type="ECO:0000313" key="5">
    <source>
        <dbReference type="EMBL" id="SEP70061.1"/>
    </source>
</evidence>
<dbReference type="EMBL" id="FOFG01000001">
    <property type="protein sequence ID" value="SEP70061.1"/>
    <property type="molecule type" value="Genomic_DNA"/>
</dbReference>
<keyword evidence="6" id="KW-1185">Reference proteome</keyword>